<dbReference type="Gene3D" id="1.20.120.1760">
    <property type="match status" value="1"/>
</dbReference>
<comment type="similarity">
    <text evidence="2">Belongs to the CDP-alcohol phosphatidyltransferase class-I family.</text>
</comment>
<feature type="transmembrane region" description="Helical" evidence="3">
    <location>
        <begin position="275"/>
        <end position="292"/>
    </location>
</feature>
<feature type="transmembrane region" description="Helical" evidence="3">
    <location>
        <begin position="188"/>
        <end position="211"/>
    </location>
</feature>
<sequence>MTNDTDKRPDIAVIGTNPVKLWGLDTQERTRRIAAAAALGWQDSEAPAPPCVLVNAGFAFDPGWLRHIAAHPGKALSNGGVPVLAYARTEDEARAVAGAMRNKTPLPATSSLDVTAYESGPVLENKELRKRETPFLDRLDADTVRPLERASYFGAYKGVTDILTKYLWPEWALVITRIAARLGITPNMVTAVGAILCVLATFAFGYGHYWAGMAMGLVFMVLDTVDGKLARCTITSSWWGNVFDHGIDLVHPPFWWYAWAVGLAYWGLALSPEQFWFAMIAIVGGYVVQRFVEGAFISSFGMHVHVWEKFDSQFRLITARRNPNMIILFAATAFGRPDLGLIAVAWWTLISLLVHAVRLGQAYLQRARGANIRSWLQAPA</sequence>
<protein>
    <submittedName>
        <fullName evidence="4">Phosphatidylglycerophosphate synthase</fullName>
    </submittedName>
</protein>
<feature type="transmembrane region" description="Helical" evidence="3">
    <location>
        <begin position="254"/>
        <end position="270"/>
    </location>
</feature>
<dbReference type="InterPro" id="IPR048254">
    <property type="entry name" value="CDP_ALCOHOL_P_TRANSF_CS"/>
</dbReference>
<keyword evidence="3" id="KW-0812">Transmembrane</keyword>
<keyword evidence="1 2" id="KW-0808">Transferase</keyword>
<keyword evidence="5" id="KW-1185">Reference proteome</keyword>
<evidence type="ECO:0000313" key="5">
    <source>
        <dbReference type="Proteomes" id="UP000549617"/>
    </source>
</evidence>
<evidence type="ECO:0000256" key="1">
    <source>
        <dbReference type="ARBA" id="ARBA00022679"/>
    </source>
</evidence>
<keyword evidence="3" id="KW-0472">Membrane</keyword>
<dbReference type="Pfam" id="PF01066">
    <property type="entry name" value="CDP-OH_P_transf"/>
    <property type="match status" value="1"/>
</dbReference>
<dbReference type="AlphaFoldDB" id="A0A7W9AIA0"/>
<dbReference type="RefSeq" id="WP_184018292.1">
    <property type="nucleotide sequence ID" value="NZ_JACIJC010000003.1"/>
</dbReference>
<evidence type="ECO:0000313" key="4">
    <source>
        <dbReference type="EMBL" id="MBB5686182.1"/>
    </source>
</evidence>
<keyword evidence="3" id="KW-1133">Transmembrane helix</keyword>
<dbReference type="GO" id="GO:0016780">
    <property type="term" value="F:phosphotransferase activity, for other substituted phosphate groups"/>
    <property type="evidence" value="ECO:0007669"/>
    <property type="project" value="InterPro"/>
</dbReference>
<feature type="transmembrane region" description="Helical" evidence="3">
    <location>
        <begin position="339"/>
        <end position="359"/>
    </location>
</feature>
<dbReference type="EMBL" id="JACIJC010000003">
    <property type="protein sequence ID" value="MBB5686182.1"/>
    <property type="molecule type" value="Genomic_DNA"/>
</dbReference>
<dbReference type="PROSITE" id="PS00379">
    <property type="entry name" value="CDP_ALCOHOL_P_TRANSF"/>
    <property type="match status" value="1"/>
</dbReference>
<organism evidence="4 5">
    <name type="scientific">Sphingobium boeckii</name>
    <dbReference type="NCBI Taxonomy" id="1082345"/>
    <lineage>
        <taxon>Bacteria</taxon>
        <taxon>Pseudomonadati</taxon>
        <taxon>Pseudomonadota</taxon>
        <taxon>Alphaproteobacteria</taxon>
        <taxon>Sphingomonadales</taxon>
        <taxon>Sphingomonadaceae</taxon>
        <taxon>Sphingobium</taxon>
    </lineage>
</organism>
<proteinExistence type="inferred from homology"/>
<comment type="caution">
    <text evidence="4">The sequence shown here is derived from an EMBL/GenBank/DDBJ whole genome shotgun (WGS) entry which is preliminary data.</text>
</comment>
<dbReference type="InterPro" id="IPR000462">
    <property type="entry name" value="CDP-OH_P_trans"/>
</dbReference>
<evidence type="ECO:0000256" key="2">
    <source>
        <dbReference type="RuleBase" id="RU003750"/>
    </source>
</evidence>
<gene>
    <name evidence="4" type="ORF">FHS49_002198</name>
</gene>
<name>A0A7W9AIA0_9SPHN</name>
<dbReference type="GO" id="GO:0016020">
    <property type="term" value="C:membrane"/>
    <property type="evidence" value="ECO:0007669"/>
    <property type="project" value="InterPro"/>
</dbReference>
<reference evidence="4 5" key="1">
    <citation type="submission" date="2020-08" db="EMBL/GenBank/DDBJ databases">
        <title>Genomic Encyclopedia of Type Strains, Phase IV (KMG-IV): sequencing the most valuable type-strain genomes for metagenomic binning, comparative biology and taxonomic classification.</title>
        <authorList>
            <person name="Goeker M."/>
        </authorList>
    </citation>
    <scope>NUCLEOTIDE SEQUENCE [LARGE SCALE GENOMIC DNA]</scope>
    <source>
        <strain evidence="4 5">DSM 25079</strain>
    </source>
</reference>
<evidence type="ECO:0000256" key="3">
    <source>
        <dbReference type="SAM" id="Phobius"/>
    </source>
</evidence>
<dbReference type="InterPro" id="IPR043130">
    <property type="entry name" value="CDP-OH_PTrfase_TM_dom"/>
</dbReference>
<dbReference type="GO" id="GO:0008654">
    <property type="term" value="P:phospholipid biosynthetic process"/>
    <property type="evidence" value="ECO:0007669"/>
    <property type="project" value="InterPro"/>
</dbReference>
<dbReference type="Proteomes" id="UP000549617">
    <property type="component" value="Unassembled WGS sequence"/>
</dbReference>
<accession>A0A7W9AIA0</accession>